<evidence type="ECO:0000256" key="2">
    <source>
        <dbReference type="ARBA" id="ARBA00004613"/>
    </source>
</evidence>
<dbReference type="InterPro" id="IPR045379">
    <property type="entry name" value="Crinkler_N"/>
</dbReference>
<evidence type="ECO:0000259" key="4">
    <source>
        <dbReference type="Pfam" id="PF20147"/>
    </source>
</evidence>
<evidence type="ECO:0000313" key="6">
    <source>
        <dbReference type="Proteomes" id="UP001259832"/>
    </source>
</evidence>
<keyword evidence="6" id="KW-1185">Reference proteome</keyword>
<reference evidence="5" key="1">
    <citation type="submission" date="2023-08" db="EMBL/GenBank/DDBJ databases">
        <title>Reference Genome Resource for the Citrus Pathogen Phytophthora citrophthora.</title>
        <authorList>
            <person name="Moller H."/>
            <person name="Coetzee B."/>
            <person name="Rose L.J."/>
            <person name="Van Niekerk J.M."/>
        </authorList>
    </citation>
    <scope>NUCLEOTIDE SEQUENCE</scope>
    <source>
        <strain evidence="5">STE-U-9442</strain>
    </source>
</reference>
<evidence type="ECO:0000256" key="3">
    <source>
        <dbReference type="ARBA" id="ARBA00022525"/>
    </source>
</evidence>
<comment type="subcellular location">
    <subcellularLocation>
        <location evidence="1">Host cell</location>
    </subcellularLocation>
    <subcellularLocation>
        <location evidence="2">Secreted</location>
    </subcellularLocation>
</comment>
<sequence length="110" mass="11899">MLATSELNDSNLFGQTVSVGEGAEPGVPLGKGAIHVLVVLTSKMNINPSRDPERIVMLFCVVVGMEESAFPVDIGVNMSVGELKMAIKVRQQYQFPASKLNLYMAESNNK</sequence>
<gene>
    <name evidence="5" type="ORF">P3T76_013288</name>
</gene>
<proteinExistence type="predicted"/>
<comment type="caution">
    <text evidence="5">The sequence shown here is derived from an EMBL/GenBank/DDBJ whole genome shotgun (WGS) entry which is preliminary data.</text>
</comment>
<dbReference type="AlphaFoldDB" id="A0AAD9G326"/>
<protein>
    <recommendedName>
        <fullName evidence="4">Crinkler effector protein N-terminal domain-containing protein</fullName>
    </recommendedName>
</protein>
<feature type="domain" description="Crinkler effector protein N-terminal" evidence="4">
    <location>
        <begin position="56"/>
        <end position="106"/>
    </location>
</feature>
<dbReference type="Proteomes" id="UP001259832">
    <property type="component" value="Unassembled WGS sequence"/>
</dbReference>
<dbReference type="Pfam" id="PF20147">
    <property type="entry name" value="Crinkler"/>
    <property type="match status" value="1"/>
</dbReference>
<dbReference type="EMBL" id="JASMQC010000035">
    <property type="protein sequence ID" value="KAK1931099.1"/>
    <property type="molecule type" value="Genomic_DNA"/>
</dbReference>
<organism evidence="5 6">
    <name type="scientific">Phytophthora citrophthora</name>
    <dbReference type="NCBI Taxonomy" id="4793"/>
    <lineage>
        <taxon>Eukaryota</taxon>
        <taxon>Sar</taxon>
        <taxon>Stramenopiles</taxon>
        <taxon>Oomycota</taxon>
        <taxon>Peronosporomycetes</taxon>
        <taxon>Peronosporales</taxon>
        <taxon>Peronosporaceae</taxon>
        <taxon>Phytophthora</taxon>
    </lineage>
</organism>
<evidence type="ECO:0000256" key="1">
    <source>
        <dbReference type="ARBA" id="ARBA00004340"/>
    </source>
</evidence>
<name>A0AAD9G326_9STRA</name>
<dbReference type="GO" id="GO:0005576">
    <property type="term" value="C:extracellular region"/>
    <property type="evidence" value="ECO:0007669"/>
    <property type="project" value="UniProtKB-SubCell"/>
</dbReference>
<dbReference type="GO" id="GO:0043657">
    <property type="term" value="C:host cell"/>
    <property type="evidence" value="ECO:0007669"/>
    <property type="project" value="UniProtKB-SubCell"/>
</dbReference>
<keyword evidence="3" id="KW-0964">Secreted</keyword>
<evidence type="ECO:0000313" key="5">
    <source>
        <dbReference type="EMBL" id="KAK1931099.1"/>
    </source>
</evidence>
<accession>A0AAD9G326</accession>